<dbReference type="RefSeq" id="WP_139447065.1">
    <property type="nucleotide sequence ID" value="NZ_SMDR01000001.1"/>
</dbReference>
<feature type="transmembrane region" description="Helical" evidence="1">
    <location>
        <begin position="139"/>
        <end position="161"/>
    </location>
</feature>
<dbReference type="Proteomes" id="UP000305760">
    <property type="component" value="Unassembled WGS sequence"/>
</dbReference>
<evidence type="ECO:0000313" key="3">
    <source>
        <dbReference type="Proteomes" id="UP000305760"/>
    </source>
</evidence>
<keyword evidence="3" id="KW-1185">Reference proteome</keyword>
<feature type="transmembrane region" description="Helical" evidence="1">
    <location>
        <begin position="60"/>
        <end position="78"/>
    </location>
</feature>
<proteinExistence type="predicted"/>
<sequence length="167" mass="17908">MKTMFRNCPELLGMMLGLSDALFRAIAAFAFNPGEARIYGALLLGNVHHHNEVRAFGLPTMAWFGIAAVVFAMLYAGVRIAEYGARPGNTGFLLCRALLGAVAGVLTLNMIESLATAKVTNYIGWVLGGRFTAINFGDVLTWLCLALLVPAFVTALAQYLAGRPRIG</sequence>
<keyword evidence="1" id="KW-0812">Transmembrane</keyword>
<organism evidence="2 3">
    <name type="scientific">Arenimonas terrae</name>
    <dbReference type="NCBI Taxonomy" id="2546226"/>
    <lineage>
        <taxon>Bacteria</taxon>
        <taxon>Pseudomonadati</taxon>
        <taxon>Pseudomonadota</taxon>
        <taxon>Gammaproteobacteria</taxon>
        <taxon>Lysobacterales</taxon>
        <taxon>Lysobacteraceae</taxon>
        <taxon>Arenimonas</taxon>
    </lineage>
</organism>
<keyword evidence="1" id="KW-1133">Transmembrane helix</keyword>
<name>A0A5C4RWI5_9GAMM</name>
<evidence type="ECO:0000313" key="2">
    <source>
        <dbReference type="EMBL" id="TNJ35530.1"/>
    </source>
</evidence>
<evidence type="ECO:0000256" key="1">
    <source>
        <dbReference type="SAM" id="Phobius"/>
    </source>
</evidence>
<accession>A0A5C4RWI5</accession>
<dbReference type="AlphaFoldDB" id="A0A5C4RWI5"/>
<protein>
    <submittedName>
        <fullName evidence="2">Uncharacterized protein</fullName>
    </submittedName>
</protein>
<reference evidence="2 3" key="1">
    <citation type="submission" date="2019-03" db="EMBL/GenBank/DDBJ databases">
        <title>Arenimonas daejeonensis sp. nov., isolated from compost.</title>
        <authorList>
            <person name="Jeon C.O."/>
        </authorList>
    </citation>
    <scope>NUCLEOTIDE SEQUENCE [LARGE SCALE GENOMIC DNA]</scope>
    <source>
        <strain evidence="2 3">R29</strain>
    </source>
</reference>
<dbReference type="OrthoDB" id="5966382at2"/>
<comment type="caution">
    <text evidence="2">The sequence shown here is derived from an EMBL/GenBank/DDBJ whole genome shotgun (WGS) entry which is preliminary data.</text>
</comment>
<dbReference type="EMBL" id="SMDR01000001">
    <property type="protein sequence ID" value="TNJ35530.1"/>
    <property type="molecule type" value="Genomic_DNA"/>
</dbReference>
<gene>
    <name evidence="2" type="ORF">E1B00_07220</name>
</gene>
<keyword evidence="1" id="KW-0472">Membrane</keyword>
<feature type="transmembrane region" description="Helical" evidence="1">
    <location>
        <begin position="90"/>
        <end position="111"/>
    </location>
</feature>